<dbReference type="RefSeq" id="WP_244207436.1">
    <property type="nucleotide sequence ID" value="NZ_CP099645.1"/>
</dbReference>
<accession>A0AAP5Q8T8</accession>
<name>A0AAP5Q8T8_9BURK</name>
<dbReference type="AlphaFoldDB" id="A0AAP5Q8T8"/>
<protein>
    <submittedName>
        <fullName evidence="1">Uncharacterized protein</fullName>
    </submittedName>
</protein>
<dbReference type="EMBL" id="JANSLM010000007">
    <property type="protein sequence ID" value="MDT8839791.1"/>
    <property type="molecule type" value="Genomic_DNA"/>
</dbReference>
<dbReference type="Proteomes" id="UP001246473">
    <property type="component" value="Unassembled WGS sequence"/>
</dbReference>
<gene>
    <name evidence="1" type="ORF">ParKJ_20400</name>
</gene>
<proteinExistence type="predicted"/>
<organism evidence="1 2">
    <name type="scientific">Paraburkholderia fungorum</name>
    <dbReference type="NCBI Taxonomy" id="134537"/>
    <lineage>
        <taxon>Bacteria</taxon>
        <taxon>Pseudomonadati</taxon>
        <taxon>Pseudomonadota</taxon>
        <taxon>Betaproteobacteria</taxon>
        <taxon>Burkholderiales</taxon>
        <taxon>Burkholderiaceae</taxon>
        <taxon>Paraburkholderia</taxon>
    </lineage>
</organism>
<comment type="caution">
    <text evidence="1">The sequence shown here is derived from an EMBL/GenBank/DDBJ whole genome shotgun (WGS) entry which is preliminary data.</text>
</comment>
<evidence type="ECO:0000313" key="2">
    <source>
        <dbReference type="Proteomes" id="UP001246473"/>
    </source>
</evidence>
<sequence>MKIAIKHMMRAVGGCLLVLTAAWLFISTDIPRAPSVPPGSREWIAYVSDRYFDISDGEGHGPDPGSEEWLHSVERQAKLQDHNDLPFIEGCKLVQQQLVRHVFILNRPLGWIFML</sequence>
<reference evidence="1" key="1">
    <citation type="submission" date="2022-08" db="EMBL/GenBank/DDBJ databases">
        <authorList>
            <person name="Kim S.-J."/>
        </authorList>
    </citation>
    <scope>NUCLEOTIDE SEQUENCE</scope>
    <source>
        <strain evidence="1">KJ</strain>
    </source>
</reference>
<evidence type="ECO:0000313" key="1">
    <source>
        <dbReference type="EMBL" id="MDT8839791.1"/>
    </source>
</evidence>